<gene>
    <name evidence="2" type="ORF">M407DRAFT_86485</name>
</gene>
<sequence length="133" mass="14818">MAKPLLVDYVGNLEARVAAAEARAETAEAHCSLAAVENSRLKAQVNKPSKKPRETLNINARVLTEGIGYERLVAQRKKKETEQQEAAARQQVKDAKADERLHDRQENAGSRILEGPVNKTRLKDELEEIAYSL</sequence>
<name>A0A0C3K3N5_9AGAM</name>
<evidence type="ECO:0000313" key="2">
    <source>
        <dbReference type="EMBL" id="KIO16023.1"/>
    </source>
</evidence>
<dbReference type="EMBL" id="KN823705">
    <property type="protein sequence ID" value="KIO16023.1"/>
    <property type="molecule type" value="Genomic_DNA"/>
</dbReference>
<proteinExistence type="predicted"/>
<dbReference type="HOGENOM" id="CLU_1911781_0_0_1"/>
<dbReference type="Proteomes" id="UP000054248">
    <property type="component" value="Unassembled WGS sequence"/>
</dbReference>
<reference evidence="2 3" key="1">
    <citation type="submission" date="2014-04" db="EMBL/GenBank/DDBJ databases">
        <authorList>
            <consortium name="DOE Joint Genome Institute"/>
            <person name="Kuo A."/>
            <person name="Girlanda M."/>
            <person name="Perotto S."/>
            <person name="Kohler A."/>
            <person name="Nagy L.G."/>
            <person name="Floudas D."/>
            <person name="Copeland A."/>
            <person name="Barry K.W."/>
            <person name="Cichocki N."/>
            <person name="Veneault-Fourrey C."/>
            <person name="LaButti K."/>
            <person name="Lindquist E.A."/>
            <person name="Lipzen A."/>
            <person name="Lundell T."/>
            <person name="Morin E."/>
            <person name="Murat C."/>
            <person name="Sun H."/>
            <person name="Tunlid A."/>
            <person name="Henrissat B."/>
            <person name="Grigoriev I.V."/>
            <person name="Hibbett D.S."/>
            <person name="Martin F."/>
            <person name="Nordberg H.P."/>
            <person name="Cantor M.N."/>
            <person name="Hua S.X."/>
        </authorList>
    </citation>
    <scope>NUCLEOTIDE SEQUENCE [LARGE SCALE GENOMIC DNA]</scope>
    <source>
        <strain evidence="2 3">MUT 4182</strain>
    </source>
</reference>
<accession>A0A0C3K3N5</accession>
<dbReference type="AlphaFoldDB" id="A0A0C3K3N5"/>
<evidence type="ECO:0000256" key="1">
    <source>
        <dbReference type="SAM" id="MobiDB-lite"/>
    </source>
</evidence>
<reference evidence="3" key="2">
    <citation type="submission" date="2015-01" db="EMBL/GenBank/DDBJ databases">
        <title>Evolutionary Origins and Diversification of the Mycorrhizal Mutualists.</title>
        <authorList>
            <consortium name="DOE Joint Genome Institute"/>
            <consortium name="Mycorrhizal Genomics Consortium"/>
            <person name="Kohler A."/>
            <person name="Kuo A."/>
            <person name="Nagy L.G."/>
            <person name="Floudas D."/>
            <person name="Copeland A."/>
            <person name="Barry K.W."/>
            <person name="Cichocki N."/>
            <person name="Veneault-Fourrey C."/>
            <person name="LaButti K."/>
            <person name="Lindquist E.A."/>
            <person name="Lipzen A."/>
            <person name="Lundell T."/>
            <person name="Morin E."/>
            <person name="Murat C."/>
            <person name="Riley R."/>
            <person name="Ohm R."/>
            <person name="Sun H."/>
            <person name="Tunlid A."/>
            <person name="Henrissat B."/>
            <person name="Grigoriev I.V."/>
            <person name="Hibbett D.S."/>
            <person name="Martin F."/>
        </authorList>
    </citation>
    <scope>NUCLEOTIDE SEQUENCE [LARGE SCALE GENOMIC DNA]</scope>
    <source>
        <strain evidence="3">MUT 4182</strain>
    </source>
</reference>
<protein>
    <submittedName>
        <fullName evidence="2">Uncharacterized protein</fullName>
    </submittedName>
</protein>
<feature type="non-terminal residue" evidence="2">
    <location>
        <position position="133"/>
    </location>
</feature>
<evidence type="ECO:0000313" key="3">
    <source>
        <dbReference type="Proteomes" id="UP000054248"/>
    </source>
</evidence>
<keyword evidence="3" id="KW-1185">Reference proteome</keyword>
<feature type="compositionally biased region" description="Basic and acidic residues" evidence="1">
    <location>
        <begin position="91"/>
        <end position="106"/>
    </location>
</feature>
<organism evidence="2 3">
    <name type="scientific">Tulasnella calospora MUT 4182</name>
    <dbReference type="NCBI Taxonomy" id="1051891"/>
    <lineage>
        <taxon>Eukaryota</taxon>
        <taxon>Fungi</taxon>
        <taxon>Dikarya</taxon>
        <taxon>Basidiomycota</taxon>
        <taxon>Agaricomycotina</taxon>
        <taxon>Agaricomycetes</taxon>
        <taxon>Cantharellales</taxon>
        <taxon>Tulasnellaceae</taxon>
        <taxon>Tulasnella</taxon>
    </lineage>
</organism>
<feature type="region of interest" description="Disordered" evidence="1">
    <location>
        <begin position="78"/>
        <end position="119"/>
    </location>
</feature>